<evidence type="ECO:0000256" key="13">
    <source>
        <dbReference type="ARBA" id="ARBA00023180"/>
    </source>
</evidence>
<dbReference type="InterPro" id="IPR001881">
    <property type="entry name" value="EGF-like_Ca-bd_dom"/>
</dbReference>
<dbReference type="SMART" id="SM00181">
    <property type="entry name" value="EGF"/>
    <property type="match status" value="2"/>
</dbReference>
<dbReference type="SUPFAM" id="SSF57196">
    <property type="entry name" value="EGF/Laminin"/>
    <property type="match status" value="2"/>
</dbReference>
<dbReference type="InterPro" id="IPR013111">
    <property type="entry name" value="EGF_extracell"/>
</dbReference>
<feature type="domain" description="EGF-like" evidence="21">
    <location>
        <begin position="103"/>
        <end position="135"/>
    </location>
</feature>
<feature type="disulfide bond" evidence="18">
    <location>
        <begin position="107"/>
        <end position="117"/>
    </location>
</feature>
<evidence type="ECO:0000256" key="14">
    <source>
        <dbReference type="ARBA" id="ARBA00053819"/>
    </source>
</evidence>
<evidence type="ECO:0000256" key="10">
    <source>
        <dbReference type="ARBA" id="ARBA00022889"/>
    </source>
</evidence>
<keyword evidence="2" id="KW-0217">Developmental protein</keyword>
<keyword evidence="12 18" id="KW-1015">Disulfide bond</keyword>
<organism evidence="23 25">
    <name type="scientific">Enhydra lutris kenyoni</name>
    <name type="common">northern sea otter</name>
    <dbReference type="NCBI Taxonomy" id="391180"/>
    <lineage>
        <taxon>Eukaryota</taxon>
        <taxon>Metazoa</taxon>
        <taxon>Chordata</taxon>
        <taxon>Craniata</taxon>
        <taxon>Vertebrata</taxon>
        <taxon>Euteleostomi</taxon>
        <taxon>Mammalia</taxon>
        <taxon>Eutheria</taxon>
        <taxon>Laurasiatheria</taxon>
        <taxon>Carnivora</taxon>
        <taxon>Caniformia</taxon>
        <taxon>Musteloidea</taxon>
        <taxon>Mustelidae</taxon>
        <taxon>Lutrinae</taxon>
        <taxon>Enhydra</taxon>
    </lineage>
</organism>
<dbReference type="SMART" id="SM00179">
    <property type="entry name" value="EGF_CA"/>
    <property type="match status" value="2"/>
</dbReference>
<evidence type="ECO:0000256" key="17">
    <source>
        <dbReference type="ARBA" id="ARBA00076707"/>
    </source>
</evidence>
<dbReference type="PANTHER" id="PTHR14949:SF21">
    <property type="entry name" value="EPIDERMAL GROWTH FACTOR-LIKE PROTEIN 7"/>
    <property type="match status" value="1"/>
</dbReference>
<dbReference type="PROSITE" id="PS50026">
    <property type="entry name" value="EGF_3"/>
    <property type="match status" value="1"/>
</dbReference>
<dbReference type="InterPro" id="IPR050969">
    <property type="entry name" value="Dev_Signal_Modulators"/>
</dbReference>
<dbReference type="GO" id="GO:0005102">
    <property type="term" value="F:signaling receptor binding"/>
    <property type="evidence" value="ECO:0007669"/>
    <property type="project" value="TreeGrafter"/>
</dbReference>
<dbReference type="Gene3D" id="2.10.25.10">
    <property type="entry name" value="Laminin"/>
    <property type="match status" value="2"/>
</dbReference>
<evidence type="ECO:0000256" key="1">
    <source>
        <dbReference type="ARBA" id="ARBA00004239"/>
    </source>
</evidence>
<evidence type="ECO:0000259" key="22">
    <source>
        <dbReference type="PROSITE" id="PS51041"/>
    </source>
</evidence>
<feature type="signal peptide" evidence="20">
    <location>
        <begin position="1"/>
        <end position="19"/>
    </location>
</feature>
<evidence type="ECO:0000256" key="16">
    <source>
        <dbReference type="ARBA" id="ARBA00068667"/>
    </source>
</evidence>
<dbReference type="KEGG" id="elk:111146397"/>
<evidence type="ECO:0000256" key="18">
    <source>
        <dbReference type="PROSITE-ProRule" id="PRU00076"/>
    </source>
</evidence>
<keyword evidence="9" id="KW-0106">Calcium</keyword>
<dbReference type="CDD" id="cd00054">
    <property type="entry name" value="EGF_CA"/>
    <property type="match status" value="1"/>
</dbReference>
<dbReference type="PANTHER" id="PTHR14949">
    <property type="entry name" value="EGF-LIKE-DOMAIN, MULTIPLE 7, 8"/>
    <property type="match status" value="1"/>
</dbReference>
<keyword evidence="7" id="KW-0677">Repeat</keyword>
<gene>
    <name evidence="24 25" type="primary">LOC111146397</name>
</gene>
<evidence type="ECO:0000256" key="12">
    <source>
        <dbReference type="ARBA" id="ARBA00023157"/>
    </source>
</evidence>
<evidence type="ECO:0000256" key="3">
    <source>
        <dbReference type="ARBA" id="ARBA00022525"/>
    </source>
</evidence>
<keyword evidence="23" id="KW-1185">Reference proteome</keyword>
<comment type="subcellular location">
    <subcellularLocation>
        <location evidence="1">Secreted</location>
        <location evidence="1">Extracellular space</location>
    </subcellularLocation>
</comment>
<feature type="chain" id="PRO_5044582966" description="Epidermal growth factor-like protein 7" evidence="20">
    <location>
        <begin position="20"/>
        <end position="351"/>
    </location>
</feature>
<evidence type="ECO:0000256" key="11">
    <source>
        <dbReference type="ARBA" id="ARBA00023054"/>
    </source>
</evidence>
<keyword evidence="3" id="KW-0964">Secreted</keyword>
<dbReference type="Pfam" id="PF07645">
    <property type="entry name" value="EGF_CA"/>
    <property type="match status" value="1"/>
</dbReference>
<dbReference type="GO" id="GO:0009986">
    <property type="term" value="C:cell surface"/>
    <property type="evidence" value="ECO:0007669"/>
    <property type="project" value="TreeGrafter"/>
</dbReference>
<keyword evidence="6 20" id="KW-0732">Signal</keyword>
<dbReference type="GeneID" id="111146397"/>
<keyword evidence="11" id="KW-0175">Coiled coil</keyword>
<evidence type="ECO:0000256" key="5">
    <source>
        <dbReference type="ARBA" id="ARBA00022657"/>
    </source>
</evidence>
<dbReference type="Proteomes" id="UP000248482">
    <property type="component" value="Unplaced"/>
</dbReference>
<feature type="disulfide bond" evidence="18">
    <location>
        <begin position="125"/>
        <end position="134"/>
    </location>
</feature>
<protein>
    <recommendedName>
        <fullName evidence="16">Epidermal growth factor-like protein 7</fullName>
    </recommendedName>
    <alternativeName>
        <fullName evidence="17">Multiple epidermal growth factor-like domains protein 7</fullName>
    </alternativeName>
</protein>
<comment type="caution">
    <text evidence="18">Lacks conserved residue(s) required for the propagation of feature annotation.</text>
</comment>
<evidence type="ECO:0000313" key="23">
    <source>
        <dbReference type="Proteomes" id="UP000248482"/>
    </source>
</evidence>
<comment type="function">
    <text evidence="14">Regulates vascular tubulogenesis in vivo. Inhibits platelet-derived growth factor (PDGF)-BB-induced smooth muscle cell migration and promotes endothelial cell adhesion to the extracellular matrix and angiogenesis.</text>
</comment>
<dbReference type="InterPro" id="IPR011489">
    <property type="entry name" value="EMI_domain"/>
</dbReference>
<dbReference type="PROSITE" id="PS00022">
    <property type="entry name" value="EGF_1"/>
    <property type="match status" value="1"/>
</dbReference>
<evidence type="ECO:0000313" key="25">
    <source>
        <dbReference type="RefSeq" id="XP_022357639.1"/>
    </source>
</evidence>
<evidence type="ECO:0000256" key="9">
    <source>
        <dbReference type="ARBA" id="ARBA00022837"/>
    </source>
</evidence>
<dbReference type="AlphaFoldDB" id="A0A2Y9JD84"/>
<dbReference type="Pfam" id="PF07546">
    <property type="entry name" value="EMI"/>
    <property type="match status" value="1"/>
</dbReference>
<evidence type="ECO:0000259" key="21">
    <source>
        <dbReference type="PROSITE" id="PS50026"/>
    </source>
</evidence>
<dbReference type="RefSeq" id="XP_022357638.1">
    <property type="nucleotide sequence ID" value="XM_022501930.1"/>
</dbReference>
<dbReference type="PROSITE" id="PS51041">
    <property type="entry name" value="EMI"/>
    <property type="match status" value="1"/>
</dbReference>
<keyword evidence="10" id="KW-0130">Cell adhesion</keyword>
<keyword evidence="5" id="KW-0037">Angiogenesis</keyword>
<dbReference type="PROSITE" id="PS01186">
    <property type="entry name" value="EGF_2"/>
    <property type="match status" value="1"/>
</dbReference>
<dbReference type="FunFam" id="2.10.25.10:FF:000485">
    <property type="entry name" value="Epidermal growth factor-like protein 7"/>
    <property type="match status" value="1"/>
</dbReference>
<accession>A0A2Y9JD84</accession>
<dbReference type="GO" id="GO:0001525">
    <property type="term" value="P:angiogenesis"/>
    <property type="evidence" value="ECO:0007669"/>
    <property type="project" value="UniProtKB-KW"/>
</dbReference>
<comment type="subunit">
    <text evidence="15">Interacts with ITGAV/ITGB3 in an RGD-dependent manner, increasing endothelial cell's motility.</text>
</comment>
<keyword evidence="13" id="KW-0325">Glycoprotein</keyword>
<evidence type="ECO:0000256" key="19">
    <source>
        <dbReference type="SAM" id="MobiDB-lite"/>
    </source>
</evidence>
<dbReference type="InterPro" id="IPR018097">
    <property type="entry name" value="EGF_Ca-bd_CS"/>
</dbReference>
<dbReference type="STRING" id="391180.A0A2Y9JD84"/>
<evidence type="ECO:0000256" key="6">
    <source>
        <dbReference type="ARBA" id="ARBA00022729"/>
    </source>
</evidence>
<dbReference type="Pfam" id="PF07974">
    <property type="entry name" value="EGF_2"/>
    <property type="match status" value="1"/>
</dbReference>
<feature type="region of interest" description="Disordered" evidence="19">
    <location>
        <begin position="231"/>
        <end position="287"/>
    </location>
</feature>
<dbReference type="OrthoDB" id="155976at2759"/>
<dbReference type="GO" id="GO:0030154">
    <property type="term" value="P:cell differentiation"/>
    <property type="evidence" value="ECO:0007669"/>
    <property type="project" value="UniProtKB-KW"/>
</dbReference>
<sequence length="351" mass="36897">MFSPRELLLLWFLVLVVGGTEHVFRPGRRVCAVGAPRGPESESFVQRVYQPFLTTCDGHRACSTYRTIYRTAYRRSPGPAVPRPRYACCPGWKRTSGLPRACGAAICRPPCQNGGTCVQPGRCHCPAGWQGDTCQTDVDECRAGQGTCPQYCVNTAGSYWCRCREGHGRSADGVLCLPKTGAPRVAPNPTTGLCRHTLRGREASAWGPEASLGCGPGSPACLTQGWVLPRRGQRRRGGSAETPVTGGHPGAEAAARACPTAQPGLEGPGAWAPRPQQPSGSLLPAAGPHRLSERADLLPGGAAGVLFLQGGAVTGGPRPWLWLLRASPAVLSQAGGGFRAKAGWEEGSSSV</sequence>
<evidence type="ECO:0000256" key="7">
    <source>
        <dbReference type="ARBA" id="ARBA00022737"/>
    </source>
</evidence>
<evidence type="ECO:0000256" key="20">
    <source>
        <dbReference type="SAM" id="SignalP"/>
    </source>
</evidence>
<keyword evidence="8" id="KW-0221">Differentiation</keyword>
<evidence type="ECO:0000256" key="15">
    <source>
        <dbReference type="ARBA" id="ARBA00065457"/>
    </source>
</evidence>
<evidence type="ECO:0000256" key="8">
    <source>
        <dbReference type="ARBA" id="ARBA00022782"/>
    </source>
</evidence>
<dbReference type="InterPro" id="IPR000742">
    <property type="entry name" value="EGF"/>
</dbReference>
<proteinExistence type="predicted"/>
<evidence type="ECO:0000313" key="24">
    <source>
        <dbReference type="RefSeq" id="XP_022357638.1"/>
    </source>
</evidence>
<evidence type="ECO:0000256" key="2">
    <source>
        <dbReference type="ARBA" id="ARBA00022473"/>
    </source>
</evidence>
<dbReference type="GO" id="GO:0005576">
    <property type="term" value="C:extracellular region"/>
    <property type="evidence" value="ECO:0007669"/>
    <property type="project" value="UniProtKB-SubCell"/>
</dbReference>
<dbReference type="GO" id="GO:0007155">
    <property type="term" value="P:cell adhesion"/>
    <property type="evidence" value="ECO:0007669"/>
    <property type="project" value="UniProtKB-KW"/>
</dbReference>
<reference evidence="24 25" key="1">
    <citation type="submission" date="2025-04" db="UniProtKB">
        <authorList>
            <consortium name="RefSeq"/>
        </authorList>
    </citation>
    <scope>IDENTIFICATION</scope>
    <source>
        <tissue evidence="24 25">Blood</tissue>
    </source>
</reference>
<dbReference type="RefSeq" id="XP_022357639.1">
    <property type="nucleotide sequence ID" value="XM_022501931.1"/>
</dbReference>
<keyword evidence="4 18" id="KW-0245">EGF-like domain</keyword>
<name>A0A2Y9JD84_ENHLU</name>
<dbReference type="InterPro" id="IPR049883">
    <property type="entry name" value="NOTCH1_EGF-like"/>
</dbReference>
<feature type="domain" description="EMI" evidence="22">
    <location>
        <begin position="27"/>
        <end position="104"/>
    </location>
</feature>
<dbReference type="GO" id="GO:0005509">
    <property type="term" value="F:calcium ion binding"/>
    <property type="evidence" value="ECO:0007669"/>
    <property type="project" value="InterPro"/>
</dbReference>
<dbReference type="PROSITE" id="PS01187">
    <property type="entry name" value="EGF_CA"/>
    <property type="match status" value="1"/>
</dbReference>
<evidence type="ECO:0000256" key="4">
    <source>
        <dbReference type="ARBA" id="ARBA00022536"/>
    </source>
</evidence>